<evidence type="ECO:0000256" key="1">
    <source>
        <dbReference type="SAM" id="Phobius"/>
    </source>
</evidence>
<dbReference type="OrthoDB" id="96314at2759"/>
<keyword evidence="3" id="KW-1185">Reference proteome</keyword>
<keyword evidence="1" id="KW-0812">Transmembrane</keyword>
<proteinExistence type="predicted"/>
<gene>
    <name evidence="2" type="ORF">PHPALM_37988</name>
</gene>
<sequence length="190" mass="21974">MLRSSRSSWLQATVYLRVHRWTDWALLTAALLGYGVLTRLWTLPVVLDKWANAWQHTWWVALLGLLLGVLEDLCVCVIMLAMLWMFDYLTLKSPAQRRKVMRQRKEKREVADVEQGLQGEEVPAWTEAVELTEQFGRLAVYALVFLLATGGLCLDSVFLRARNMRFSTDFVVMYFRERDAAGELEIDATE</sequence>
<evidence type="ECO:0000313" key="2">
    <source>
        <dbReference type="EMBL" id="POM57492.1"/>
    </source>
</evidence>
<keyword evidence="1" id="KW-1133">Transmembrane helix</keyword>
<dbReference type="AlphaFoldDB" id="A0A2P4WW21"/>
<feature type="transmembrane region" description="Helical" evidence="1">
    <location>
        <begin position="59"/>
        <end position="86"/>
    </location>
</feature>
<reference evidence="2 3" key="1">
    <citation type="journal article" date="2017" name="Genome Biol. Evol.">
        <title>Phytophthora megakarya and P. palmivora, closely related causal agents of cacao black pod rot, underwent increases in genome sizes and gene numbers by different mechanisms.</title>
        <authorList>
            <person name="Ali S.S."/>
            <person name="Shao J."/>
            <person name="Lary D.J."/>
            <person name="Kronmiller B."/>
            <person name="Shen D."/>
            <person name="Strem M.D."/>
            <person name="Amoako-Attah I."/>
            <person name="Akrofi A.Y."/>
            <person name="Begoude B.A."/>
            <person name="Ten Hoopen G.M."/>
            <person name="Coulibaly K."/>
            <person name="Kebe B.I."/>
            <person name="Melnick R.L."/>
            <person name="Guiltinan M.J."/>
            <person name="Tyler B.M."/>
            <person name="Meinhardt L.W."/>
            <person name="Bailey B.A."/>
        </authorList>
    </citation>
    <scope>NUCLEOTIDE SEQUENCE [LARGE SCALE GENOMIC DNA]</scope>
    <source>
        <strain evidence="3">sbr112.9</strain>
    </source>
</reference>
<comment type="caution">
    <text evidence="2">The sequence shown here is derived from an EMBL/GenBank/DDBJ whole genome shotgun (WGS) entry which is preliminary data.</text>
</comment>
<keyword evidence="1" id="KW-0472">Membrane</keyword>
<feature type="non-terminal residue" evidence="2">
    <location>
        <position position="190"/>
    </location>
</feature>
<dbReference type="EMBL" id="NCKW01020691">
    <property type="protein sequence ID" value="POM57492.1"/>
    <property type="molecule type" value="Genomic_DNA"/>
</dbReference>
<organism evidence="2 3">
    <name type="scientific">Phytophthora palmivora</name>
    <dbReference type="NCBI Taxonomy" id="4796"/>
    <lineage>
        <taxon>Eukaryota</taxon>
        <taxon>Sar</taxon>
        <taxon>Stramenopiles</taxon>
        <taxon>Oomycota</taxon>
        <taxon>Peronosporomycetes</taxon>
        <taxon>Peronosporales</taxon>
        <taxon>Peronosporaceae</taxon>
        <taxon>Phytophthora</taxon>
    </lineage>
</organism>
<dbReference type="Proteomes" id="UP000237271">
    <property type="component" value="Unassembled WGS sequence"/>
</dbReference>
<evidence type="ECO:0000313" key="3">
    <source>
        <dbReference type="Proteomes" id="UP000237271"/>
    </source>
</evidence>
<feature type="transmembrane region" description="Helical" evidence="1">
    <location>
        <begin position="24"/>
        <end position="47"/>
    </location>
</feature>
<protein>
    <submittedName>
        <fullName evidence="2">Sulfatase-like protein</fullName>
    </submittedName>
</protein>
<accession>A0A2P4WW21</accession>
<name>A0A2P4WW21_9STRA</name>
<feature type="transmembrane region" description="Helical" evidence="1">
    <location>
        <begin position="138"/>
        <end position="159"/>
    </location>
</feature>